<feature type="transmembrane region" description="Helical" evidence="1">
    <location>
        <begin position="7"/>
        <end position="25"/>
    </location>
</feature>
<gene>
    <name evidence="3" type="ORF">SAMN05192574_104599</name>
</gene>
<keyword evidence="1" id="KW-0472">Membrane</keyword>
<dbReference type="PANTHER" id="PTHR34220:SF7">
    <property type="entry name" value="SENSOR HISTIDINE KINASE YPDA"/>
    <property type="match status" value="1"/>
</dbReference>
<dbReference type="RefSeq" id="WP_091211659.1">
    <property type="nucleotide sequence ID" value="NZ_FOCL01000004.1"/>
</dbReference>
<proteinExistence type="predicted"/>
<keyword evidence="1" id="KW-1133">Transmembrane helix</keyword>
<feature type="transmembrane region" description="Helical" evidence="1">
    <location>
        <begin position="45"/>
        <end position="63"/>
    </location>
</feature>
<dbReference type="GO" id="GO:0016020">
    <property type="term" value="C:membrane"/>
    <property type="evidence" value="ECO:0007669"/>
    <property type="project" value="InterPro"/>
</dbReference>
<organism evidence="3 4">
    <name type="scientific">Mucilaginibacter gossypiicola</name>
    <dbReference type="NCBI Taxonomy" id="551995"/>
    <lineage>
        <taxon>Bacteria</taxon>
        <taxon>Pseudomonadati</taxon>
        <taxon>Bacteroidota</taxon>
        <taxon>Sphingobacteriia</taxon>
        <taxon>Sphingobacteriales</taxon>
        <taxon>Sphingobacteriaceae</taxon>
        <taxon>Mucilaginibacter</taxon>
    </lineage>
</organism>
<dbReference type="Pfam" id="PF06580">
    <property type="entry name" value="His_kinase"/>
    <property type="match status" value="1"/>
</dbReference>
<evidence type="ECO:0000256" key="1">
    <source>
        <dbReference type="SAM" id="Phobius"/>
    </source>
</evidence>
<keyword evidence="4" id="KW-1185">Reference proteome</keyword>
<name>A0A1H8KG14_9SPHI</name>
<feature type="transmembrane region" description="Helical" evidence="1">
    <location>
        <begin position="121"/>
        <end position="137"/>
    </location>
</feature>
<dbReference type="Proteomes" id="UP000198942">
    <property type="component" value="Unassembled WGS sequence"/>
</dbReference>
<reference evidence="4" key="1">
    <citation type="submission" date="2016-10" db="EMBL/GenBank/DDBJ databases">
        <authorList>
            <person name="Varghese N."/>
            <person name="Submissions S."/>
        </authorList>
    </citation>
    <scope>NUCLEOTIDE SEQUENCE [LARGE SCALE GENOMIC DNA]</scope>
    <source>
        <strain evidence="4">Gh-48</strain>
    </source>
</reference>
<dbReference type="InterPro" id="IPR010559">
    <property type="entry name" value="Sig_transdc_His_kin_internal"/>
</dbReference>
<dbReference type="PANTHER" id="PTHR34220">
    <property type="entry name" value="SENSOR HISTIDINE KINASE YPDA"/>
    <property type="match status" value="1"/>
</dbReference>
<keyword evidence="1" id="KW-0812">Transmembrane</keyword>
<evidence type="ECO:0000313" key="3">
    <source>
        <dbReference type="EMBL" id="SEN91872.1"/>
    </source>
</evidence>
<feature type="transmembrane region" description="Helical" evidence="1">
    <location>
        <begin position="83"/>
        <end position="101"/>
    </location>
</feature>
<dbReference type="GO" id="GO:0000155">
    <property type="term" value="F:phosphorelay sensor kinase activity"/>
    <property type="evidence" value="ECO:0007669"/>
    <property type="project" value="InterPro"/>
</dbReference>
<evidence type="ECO:0000313" key="4">
    <source>
        <dbReference type="Proteomes" id="UP000198942"/>
    </source>
</evidence>
<protein>
    <submittedName>
        <fullName evidence="3">Histidine kinase</fullName>
    </submittedName>
</protein>
<accession>A0A1H8KG14</accession>
<sequence length="347" mass="40410">MKFFRKYIFPAVYGLLVYFTIRLLHDTDVGQHFWKRDFYVNGIEMACSILVGYLAIYLFELLFRYYDKHWAGQLSYRDVARELAILVGVNLVLVNVVFVPMDMALHVTQGIRELMPWADVADINMIPTLYAIVYYGIARSSTWLKAYVNNKMQLEKLTNDQLETELKFLKAQYHPHFLFNALNTIYFQMDDDVPGAKKSTELLSSLLRYQLYDQHQQVPVKQELEYLENYIRLQQIRASSKMQLSVQFDGCLTDQLIYPLLLLPLVENAFKYIGGDYKIIIDGGITDSKFVFKVYNDVPVNMKAPDNYSGIGLENLSRRLQLLYPDKHQLTAGREGDHYTAILQLEI</sequence>
<dbReference type="OrthoDB" id="9792992at2"/>
<dbReference type="InterPro" id="IPR050640">
    <property type="entry name" value="Bact_2-comp_sensor_kinase"/>
</dbReference>
<keyword evidence="3" id="KW-0808">Transferase</keyword>
<evidence type="ECO:0000259" key="2">
    <source>
        <dbReference type="Pfam" id="PF06580"/>
    </source>
</evidence>
<dbReference type="EMBL" id="FOCL01000004">
    <property type="protein sequence ID" value="SEN91872.1"/>
    <property type="molecule type" value="Genomic_DNA"/>
</dbReference>
<dbReference type="STRING" id="551995.SAMN05192574_104599"/>
<keyword evidence="3" id="KW-0418">Kinase</keyword>
<dbReference type="AlphaFoldDB" id="A0A1H8KG14"/>
<feature type="domain" description="Signal transduction histidine kinase internal region" evidence="2">
    <location>
        <begin position="164"/>
        <end position="241"/>
    </location>
</feature>